<keyword evidence="1" id="KW-0732">Signal</keyword>
<accession>A0A4P8EGN5</accession>
<protein>
    <submittedName>
        <fullName evidence="3">Peptidoglycan-binding protein</fullName>
    </submittedName>
</protein>
<dbReference type="SUPFAM" id="SSF47090">
    <property type="entry name" value="PGBD-like"/>
    <property type="match status" value="1"/>
</dbReference>
<dbReference type="Gene3D" id="1.10.101.10">
    <property type="entry name" value="PGBD-like superfamily/PGBD"/>
    <property type="match status" value="1"/>
</dbReference>
<keyword evidence="4" id="KW-1185">Reference proteome</keyword>
<sequence length="206" mass="22738">MRMRFERNTMRGTFVSLIFVCGLAAPMAYAADANGKFGIKGGGLQTCESFTEAMEKGTADVALYGGWIEGFITAQNQHNENTYDIAPWQTTSTMLELTKSLCNQAKPNTRFIDAFAGVFRILFPARLQQESAVVGVSNGEARSIAYVEVLKRVQQALRDEGYEIADDTGAFDQASIRQLMDYQTKNGLVATGLPDQPTLYALFFKK</sequence>
<name>A0A4P8EGN5_9RHOB</name>
<evidence type="ECO:0000313" key="3">
    <source>
        <dbReference type="EMBL" id="QCO56076.1"/>
    </source>
</evidence>
<dbReference type="AlphaFoldDB" id="A0A4P8EGN5"/>
<dbReference type="Pfam" id="PF01471">
    <property type="entry name" value="PG_binding_1"/>
    <property type="match status" value="1"/>
</dbReference>
<evidence type="ECO:0000256" key="1">
    <source>
        <dbReference type="SAM" id="SignalP"/>
    </source>
</evidence>
<dbReference type="InterPro" id="IPR002477">
    <property type="entry name" value="Peptidoglycan-bd-like"/>
</dbReference>
<feature type="domain" description="Peptidoglycan binding-like" evidence="2">
    <location>
        <begin position="151"/>
        <end position="202"/>
    </location>
</feature>
<reference evidence="3 4" key="1">
    <citation type="submission" date="2019-05" db="EMBL/GenBank/DDBJ databases">
        <title>Pseudorhodobacter turbinis sp. nov., isolated from the gut of the Korean turban shell.</title>
        <authorList>
            <person name="Jeong Y.-S."/>
            <person name="Kang W.-R."/>
            <person name="Bae J.-W."/>
        </authorList>
    </citation>
    <scope>NUCLEOTIDE SEQUENCE [LARGE SCALE GENOMIC DNA]</scope>
    <source>
        <strain evidence="3 4">S12M18</strain>
    </source>
</reference>
<organism evidence="3 4">
    <name type="scientific">Pseudorhodobacter turbinis</name>
    <dbReference type="NCBI Taxonomy" id="2500533"/>
    <lineage>
        <taxon>Bacteria</taxon>
        <taxon>Pseudomonadati</taxon>
        <taxon>Pseudomonadota</taxon>
        <taxon>Alphaproteobacteria</taxon>
        <taxon>Rhodobacterales</taxon>
        <taxon>Paracoccaceae</taxon>
        <taxon>Pseudorhodobacter</taxon>
    </lineage>
</organism>
<dbReference type="EMBL" id="CP039964">
    <property type="protein sequence ID" value="QCO56076.1"/>
    <property type="molecule type" value="Genomic_DNA"/>
</dbReference>
<dbReference type="InterPro" id="IPR036365">
    <property type="entry name" value="PGBD-like_sf"/>
</dbReference>
<evidence type="ECO:0000313" key="4">
    <source>
        <dbReference type="Proteomes" id="UP000298631"/>
    </source>
</evidence>
<gene>
    <name evidence="3" type="ORF">EOK75_10225</name>
</gene>
<proteinExistence type="predicted"/>
<dbReference type="Proteomes" id="UP000298631">
    <property type="component" value="Chromosome"/>
</dbReference>
<dbReference type="InterPro" id="IPR036366">
    <property type="entry name" value="PGBDSf"/>
</dbReference>
<evidence type="ECO:0000259" key="2">
    <source>
        <dbReference type="Pfam" id="PF01471"/>
    </source>
</evidence>
<dbReference type="KEGG" id="pseb:EOK75_10225"/>
<feature type="signal peptide" evidence="1">
    <location>
        <begin position="1"/>
        <end position="30"/>
    </location>
</feature>
<dbReference type="OrthoDB" id="6507154at2"/>
<feature type="chain" id="PRO_5020931803" evidence="1">
    <location>
        <begin position="31"/>
        <end position="206"/>
    </location>
</feature>